<dbReference type="PANTHER" id="PTHR47099">
    <property type="entry name" value="METHYLCOBAMIDE:COM METHYLTRANSFERASE MTBA"/>
    <property type="match status" value="1"/>
</dbReference>
<protein>
    <recommendedName>
        <fullName evidence="1">Uroporphyrinogen decarboxylase (URO-D) domain-containing protein</fullName>
    </recommendedName>
</protein>
<feature type="domain" description="Uroporphyrinogen decarboxylase (URO-D)" evidence="1">
    <location>
        <begin position="25"/>
        <end position="322"/>
    </location>
</feature>
<dbReference type="SUPFAM" id="SSF51726">
    <property type="entry name" value="UROD/MetE-like"/>
    <property type="match status" value="1"/>
</dbReference>
<proteinExistence type="predicted"/>
<dbReference type="InterPro" id="IPR000257">
    <property type="entry name" value="Uroporphyrinogen_deCOase"/>
</dbReference>
<name>A0A0F9P9X3_9ZZZZ</name>
<dbReference type="AlphaFoldDB" id="A0A0F9P9X3"/>
<gene>
    <name evidence="2" type="ORF">LCGC14_0852050</name>
</gene>
<dbReference type="Gene3D" id="3.20.20.210">
    <property type="match status" value="1"/>
</dbReference>
<comment type="caution">
    <text evidence="2">The sequence shown here is derived from an EMBL/GenBank/DDBJ whole genome shotgun (WGS) entry which is preliminary data.</text>
</comment>
<dbReference type="InterPro" id="IPR038071">
    <property type="entry name" value="UROD/MetE-like_sf"/>
</dbReference>
<evidence type="ECO:0000313" key="2">
    <source>
        <dbReference type="EMBL" id="KKN28660.1"/>
    </source>
</evidence>
<dbReference type="Pfam" id="PF01208">
    <property type="entry name" value="URO-D"/>
    <property type="match status" value="1"/>
</dbReference>
<organism evidence="2">
    <name type="scientific">marine sediment metagenome</name>
    <dbReference type="NCBI Taxonomy" id="412755"/>
    <lineage>
        <taxon>unclassified sequences</taxon>
        <taxon>metagenomes</taxon>
        <taxon>ecological metagenomes</taxon>
    </lineage>
</organism>
<sequence>MDKFELIKNTFKAEPTERVPYAIWKHFPEFDKTPEGLLKAQMDFQKKFDSDIMKISISGRAFASDFGAELGGYDPASGSRICVKYPIEKIEDWGKIRNIDIESGEFGNQIKVMKLLHQEVDGKVPTMMTVFSPLMVASQIDPNIILHYRKDPQLIRNQFKIIVLAMTDFTRASLEAGANGIFLATQHFNNRLTDEERLELAFNPMKSLIRKTIRKNNFLVLHLHGNNPDYKFATKLPIDGINWHDQQTTPNLSEARQIFKGGLLGGLNAESWKDISEPTEIPTLISSVYTNFKGSGLIIAPGCVIPQFVSDPIIEVVVKTIQNL</sequence>
<evidence type="ECO:0000259" key="1">
    <source>
        <dbReference type="Pfam" id="PF01208"/>
    </source>
</evidence>
<dbReference type="GO" id="GO:0004853">
    <property type="term" value="F:uroporphyrinogen decarboxylase activity"/>
    <property type="evidence" value="ECO:0007669"/>
    <property type="project" value="InterPro"/>
</dbReference>
<dbReference type="PANTHER" id="PTHR47099:SF1">
    <property type="entry name" value="METHYLCOBAMIDE:COM METHYLTRANSFERASE MTBA"/>
    <property type="match status" value="1"/>
</dbReference>
<dbReference type="InterPro" id="IPR052024">
    <property type="entry name" value="Methanogen_methyltrans"/>
</dbReference>
<accession>A0A0F9P9X3</accession>
<dbReference type="EMBL" id="LAZR01002544">
    <property type="protein sequence ID" value="KKN28660.1"/>
    <property type="molecule type" value="Genomic_DNA"/>
</dbReference>
<reference evidence="2" key="1">
    <citation type="journal article" date="2015" name="Nature">
        <title>Complex archaea that bridge the gap between prokaryotes and eukaryotes.</title>
        <authorList>
            <person name="Spang A."/>
            <person name="Saw J.H."/>
            <person name="Jorgensen S.L."/>
            <person name="Zaremba-Niedzwiedzka K."/>
            <person name="Martijn J."/>
            <person name="Lind A.E."/>
            <person name="van Eijk R."/>
            <person name="Schleper C."/>
            <person name="Guy L."/>
            <person name="Ettema T.J."/>
        </authorList>
    </citation>
    <scope>NUCLEOTIDE SEQUENCE</scope>
</reference>
<dbReference type="GO" id="GO:0006779">
    <property type="term" value="P:porphyrin-containing compound biosynthetic process"/>
    <property type="evidence" value="ECO:0007669"/>
    <property type="project" value="InterPro"/>
</dbReference>